<gene>
    <name evidence="12" type="ORF">GCM10010995_01760</name>
</gene>
<keyword evidence="8 9" id="KW-0472">Membrane</keyword>
<feature type="domain" description="Cation efflux protein cytoplasmic" evidence="11">
    <location>
        <begin position="214"/>
        <end position="289"/>
    </location>
</feature>
<dbReference type="Proteomes" id="UP000636949">
    <property type="component" value="Unassembled WGS sequence"/>
</dbReference>
<dbReference type="AlphaFoldDB" id="A0A8J3E845"/>
<dbReference type="NCBIfam" id="TIGR01297">
    <property type="entry name" value="CDF"/>
    <property type="match status" value="1"/>
</dbReference>
<sequence length="380" mass="42293">MAVSEVERYQASKKVTIVGMFVNTGLAVLKMLIGLVGGSPALFADGVHSFSDLLSDIMVLFAAKHANKGADNNHPYGHERIETLATVILSIILILVALLITYHALSNWFLGDLMTPDQWTIYAAIFSILANEGLFRYTMVTANRIDSDLLRANAWHSRSDMWSSVVVLVGLIGSMLGLMWMDALAAIIVSIMIGKMGVKWCYKALSELVDTGVDDVLLHQIEETIKKIDGVKHYHCLRTRKMAGQVVLDVHILVDSHITASEGHYIAEHVRGALSLSVENIKDITVHVDVAEHPEQVVNPKDMPPARKEILQQLASYINKKHQNVDLCQIEMFVYYYPKRIELYLLAPAKELEILQLIDVECFQINGVGSTNVKLFGNSK</sequence>
<comment type="caution">
    <text evidence="12">The sequence shown here is derived from an EMBL/GenBank/DDBJ whole genome shotgun (WGS) entry which is preliminary data.</text>
</comment>
<keyword evidence="6" id="KW-0406">Ion transport</keyword>
<dbReference type="InterPro" id="IPR058533">
    <property type="entry name" value="Cation_efflux_TM"/>
</dbReference>
<evidence type="ECO:0000256" key="6">
    <source>
        <dbReference type="ARBA" id="ARBA00022906"/>
    </source>
</evidence>
<dbReference type="InterPro" id="IPR036837">
    <property type="entry name" value="Cation_efflux_CTD_sf"/>
</dbReference>
<evidence type="ECO:0000313" key="13">
    <source>
        <dbReference type="Proteomes" id="UP000636949"/>
    </source>
</evidence>
<evidence type="ECO:0000256" key="8">
    <source>
        <dbReference type="ARBA" id="ARBA00023136"/>
    </source>
</evidence>
<protein>
    <submittedName>
        <fullName evidence="12">Cobalt transporter</fullName>
    </submittedName>
</protein>
<dbReference type="SUPFAM" id="SSF160240">
    <property type="entry name" value="Cation efflux protein cytoplasmic domain-like"/>
    <property type="match status" value="1"/>
</dbReference>
<keyword evidence="4" id="KW-0410">Iron transport</keyword>
<evidence type="ECO:0000259" key="11">
    <source>
        <dbReference type="Pfam" id="PF16916"/>
    </source>
</evidence>
<name>A0A8J3E845_9GAMM</name>
<evidence type="ECO:0000259" key="10">
    <source>
        <dbReference type="Pfam" id="PF01545"/>
    </source>
</evidence>
<organism evidence="12 13">
    <name type="scientific">Cysteiniphilum litorale</name>
    <dbReference type="NCBI Taxonomy" id="2056700"/>
    <lineage>
        <taxon>Bacteria</taxon>
        <taxon>Pseudomonadati</taxon>
        <taxon>Pseudomonadota</taxon>
        <taxon>Gammaproteobacteria</taxon>
        <taxon>Thiotrichales</taxon>
        <taxon>Fastidiosibacteraceae</taxon>
        <taxon>Cysteiniphilum</taxon>
    </lineage>
</organism>
<dbReference type="EMBL" id="BMJS01000001">
    <property type="protein sequence ID" value="GGF88163.1"/>
    <property type="molecule type" value="Genomic_DNA"/>
</dbReference>
<feature type="transmembrane region" description="Helical" evidence="9">
    <location>
        <begin position="15"/>
        <end position="36"/>
    </location>
</feature>
<dbReference type="PANTHER" id="PTHR43840">
    <property type="entry name" value="MITOCHONDRIAL METAL TRANSPORTER 1-RELATED"/>
    <property type="match status" value="1"/>
</dbReference>
<evidence type="ECO:0000256" key="3">
    <source>
        <dbReference type="ARBA" id="ARBA00022448"/>
    </source>
</evidence>
<evidence type="ECO:0000256" key="1">
    <source>
        <dbReference type="ARBA" id="ARBA00004141"/>
    </source>
</evidence>
<dbReference type="GO" id="GO:0016020">
    <property type="term" value="C:membrane"/>
    <property type="evidence" value="ECO:0007669"/>
    <property type="project" value="UniProtKB-SubCell"/>
</dbReference>
<dbReference type="InterPro" id="IPR002524">
    <property type="entry name" value="Cation_efflux"/>
</dbReference>
<feature type="transmembrane region" description="Helical" evidence="9">
    <location>
        <begin position="84"/>
        <end position="105"/>
    </location>
</feature>
<accession>A0A8J3E845</accession>
<proteinExistence type="inferred from homology"/>
<dbReference type="OrthoDB" id="9806522at2"/>
<dbReference type="Pfam" id="PF16916">
    <property type="entry name" value="ZT_dimer"/>
    <property type="match status" value="1"/>
</dbReference>
<evidence type="ECO:0000256" key="5">
    <source>
        <dbReference type="ARBA" id="ARBA00022692"/>
    </source>
</evidence>
<dbReference type="GO" id="GO:0006826">
    <property type="term" value="P:iron ion transport"/>
    <property type="evidence" value="ECO:0007669"/>
    <property type="project" value="UniProtKB-KW"/>
</dbReference>
<reference evidence="12" key="1">
    <citation type="journal article" date="2014" name="Int. J. Syst. Evol. Microbiol.">
        <title>Complete genome sequence of Corynebacterium casei LMG S-19264T (=DSM 44701T), isolated from a smear-ripened cheese.</title>
        <authorList>
            <consortium name="US DOE Joint Genome Institute (JGI-PGF)"/>
            <person name="Walter F."/>
            <person name="Albersmeier A."/>
            <person name="Kalinowski J."/>
            <person name="Ruckert C."/>
        </authorList>
    </citation>
    <scope>NUCLEOTIDE SEQUENCE</scope>
    <source>
        <strain evidence="12">CGMCC 1.15758</strain>
    </source>
</reference>
<dbReference type="InterPro" id="IPR027469">
    <property type="entry name" value="Cation_efflux_TMD_sf"/>
</dbReference>
<dbReference type="Pfam" id="PF01545">
    <property type="entry name" value="Cation_efflux"/>
    <property type="match status" value="1"/>
</dbReference>
<feature type="transmembrane region" description="Helical" evidence="9">
    <location>
        <begin position="165"/>
        <end position="193"/>
    </location>
</feature>
<keyword evidence="4" id="KW-0408">Iron</keyword>
<evidence type="ECO:0000256" key="9">
    <source>
        <dbReference type="SAM" id="Phobius"/>
    </source>
</evidence>
<keyword evidence="7 9" id="KW-1133">Transmembrane helix</keyword>
<keyword evidence="6" id="KW-0864">Zinc transport</keyword>
<dbReference type="PANTHER" id="PTHR43840:SF15">
    <property type="entry name" value="MITOCHONDRIAL METAL TRANSPORTER 1-RELATED"/>
    <property type="match status" value="1"/>
</dbReference>
<dbReference type="InterPro" id="IPR050291">
    <property type="entry name" value="CDF_Transporter"/>
</dbReference>
<dbReference type="GO" id="GO:0006829">
    <property type="term" value="P:zinc ion transport"/>
    <property type="evidence" value="ECO:0007669"/>
    <property type="project" value="UniProtKB-KW"/>
</dbReference>
<evidence type="ECO:0000256" key="7">
    <source>
        <dbReference type="ARBA" id="ARBA00022989"/>
    </source>
</evidence>
<dbReference type="SUPFAM" id="SSF161111">
    <property type="entry name" value="Cation efflux protein transmembrane domain-like"/>
    <property type="match status" value="1"/>
</dbReference>
<dbReference type="Gene3D" id="3.30.70.1350">
    <property type="entry name" value="Cation efflux protein, cytoplasmic domain"/>
    <property type="match status" value="1"/>
</dbReference>
<dbReference type="FunFam" id="1.20.1510.10:FF:000006">
    <property type="entry name" value="Divalent cation efflux transporter"/>
    <property type="match status" value="1"/>
</dbReference>
<keyword evidence="6" id="KW-0862">Zinc</keyword>
<dbReference type="GO" id="GO:0008324">
    <property type="term" value="F:monoatomic cation transmembrane transporter activity"/>
    <property type="evidence" value="ECO:0007669"/>
    <property type="project" value="InterPro"/>
</dbReference>
<dbReference type="RefSeq" id="WP_117001220.1">
    <property type="nucleotide sequence ID" value="NZ_BMJS01000001.1"/>
</dbReference>
<evidence type="ECO:0000256" key="4">
    <source>
        <dbReference type="ARBA" id="ARBA00022496"/>
    </source>
</evidence>
<comment type="subcellular location">
    <subcellularLocation>
        <location evidence="1">Membrane</location>
        <topology evidence="1">Multi-pass membrane protein</topology>
    </subcellularLocation>
</comment>
<keyword evidence="3" id="KW-0813">Transport</keyword>
<evidence type="ECO:0000256" key="2">
    <source>
        <dbReference type="ARBA" id="ARBA00010212"/>
    </source>
</evidence>
<keyword evidence="5 9" id="KW-0812">Transmembrane</keyword>
<evidence type="ECO:0000313" key="12">
    <source>
        <dbReference type="EMBL" id="GGF88163.1"/>
    </source>
</evidence>
<keyword evidence="13" id="KW-1185">Reference proteome</keyword>
<dbReference type="Gene3D" id="1.20.1510.10">
    <property type="entry name" value="Cation efflux protein transmembrane domain"/>
    <property type="match status" value="1"/>
</dbReference>
<reference evidence="12" key="2">
    <citation type="submission" date="2020-09" db="EMBL/GenBank/DDBJ databases">
        <authorList>
            <person name="Sun Q."/>
            <person name="Zhou Y."/>
        </authorList>
    </citation>
    <scope>NUCLEOTIDE SEQUENCE</scope>
    <source>
        <strain evidence="12">CGMCC 1.15758</strain>
    </source>
</reference>
<feature type="domain" description="Cation efflux protein transmembrane" evidence="10">
    <location>
        <begin position="17"/>
        <end position="209"/>
    </location>
</feature>
<comment type="similarity">
    <text evidence="2">Belongs to the cation diffusion facilitator (CDF) transporter (TC 2.A.4) family. FieF subfamily.</text>
</comment>
<dbReference type="InterPro" id="IPR027470">
    <property type="entry name" value="Cation_efflux_CTD"/>
</dbReference>